<feature type="compositionally biased region" description="Basic and acidic residues" evidence="1">
    <location>
        <begin position="34"/>
        <end position="43"/>
    </location>
</feature>
<evidence type="ECO:0000313" key="2">
    <source>
        <dbReference type="EMBL" id="CRK86340.1"/>
    </source>
</evidence>
<evidence type="ECO:0000256" key="1">
    <source>
        <dbReference type="SAM" id="MobiDB-lite"/>
    </source>
</evidence>
<sequence length="97" mass="11740">MAKIHSSFHHFIFTLFRRRFRTKAKENYALMKPQNEHSKERMPVRKLNNKPRNHRDYHVSRKIKPNRISLRNFRSRKGIKISDITFPPQTSNALLAR</sequence>
<dbReference type="EMBL" id="CVRI01000001">
    <property type="protein sequence ID" value="CRK86340.1"/>
    <property type="molecule type" value="Genomic_DNA"/>
</dbReference>
<reference evidence="2 3" key="1">
    <citation type="submission" date="2015-04" db="EMBL/GenBank/DDBJ databases">
        <authorList>
            <person name="Syromyatnikov M.Y."/>
            <person name="Popov V.N."/>
        </authorList>
    </citation>
    <scope>NUCLEOTIDE SEQUENCE [LARGE SCALE GENOMIC DNA]</scope>
</reference>
<accession>A0A1J1HG03</accession>
<protein>
    <submittedName>
        <fullName evidence="2">CLUMA_CG000072, isoform A</fullName>
    </submittedName>
</protein>
<feature type="region of interest" description="Disordered" evidence="1">
    <location>
        <begin position="30"/>
        <end position="62"/>
    </location>
</feature>
<keyword evidence="3" id="KW-1185">Reference proteome</keyword>
<gene>
    <name evidence="2" type="ORF">CLUMA_CG000072</name>
</gene>
<organism evidence="2 3">
    <name type="scientific">Clunio marinus</name>
    <dbReference type="NCBI Taxonomy" id="568069"/>
    <lineage>
        <taxon>Eukaryota</taxon>
        <taxon>Metazoa</taxon>
        <taxon>Ecdysozoa</taxon>
        <taxon>Arthropoda</taxon>
        <taxon>Hexapoda</taxon>
        <taxon>Insecta</taxon>
        <taxon>Pterygota</taxon>
        <taxon>Neoptera</taxon>
        <taxon>Endopterygota</taxon>
        <taxon>Diptera</taxon>
        <taxon>Nematocera</taxon>
        <taxon>Chironomoidea</taxon>
        <taxon>Chironomidae</taxon>
        <taxon>Clunio</taxon>
    </lineage>
</organism>
<dbReference type="AlphaFoldDB" id="A0A1J1HG03"/>
<proteinExistence type="predicted"/>
<evidence type="ECO:0000313" key="3">
    <source>
        <dbReference type="Proteomes" id="UP000183832"/>
    </source>
</evidence>
<name>A0A1J1HG03_9DIPT</name>
<dbReference type="Proteomes" id="UP000183832">
    <property type="component" value="Unassembled WGS sequence"/>
</dbReference>